<dbReference type="EMBL" id="JACHFM010000014">
    <property type="protein sequence ID" value="MBB5224647.1"/>
    <property type="molecule type" value="Genomic_DNA"/>
</dbReference>
<dbReference type="RefSeq" id="WP_184155688.1">
    <property type="nucleotide sequence ID" value="NZ_JACHFM010000014.1"/>
</dbReference>
<comment type="caution">
    <text evidence="1">The sequence shown here is derived from an EMBL/GenBank/DDBJ whole genome shotgun (WGS) entry which is preliminary data.</text>
</comment>
<accession>A0A840SRE9</accession>
<dbReference type="AlphaFoldDB" id="A0A840SRE9"/>
<protein>
    <submittedName>
        <fullName evidence="1">Uncharacterized protein</fullName>
    </submittedName>
</protein>
<evidence type="ECO:0000313" key="2">
    <source>
        <dbReference type="Proteomes" id="UP000549457"/>
    </source>
</evidence>
<evidence type="ECO:0000313" key="1">
    <source>
        <dbReference type="EMBL" id="MBB5224647.1"/>
    </source>
</evidence>
<proteinExistence type="predicted"/>
<sequence length="88" mass="10022">MRTHFTFLASSCHGWLIVTPDELAAVGLSEADITPYSYRRGDQLGLEEDEDAQTFLEAYKARFGREAEIIDDLGSCDQWEHFGKRPCH</sequence>
<name>A0A840SRE9_9RHOB</name>
<gene>
    <name evidence="1" type="ORF">HNP73_004626</name>
</gene>
<keyword evidence="2" id="KW-1185">Reference proteome</keyword>
<reference evidence="1 2" key="1">
    <citation type="submission" date="2020-08" db="EMBL/GenBank/DDBJ databases">
        <title>Genomic Encyclopedia of Type Strains, Phase IV (KMG-IV): sequencing the most valuable type-strain genomes for metagenomic binning, comparative biology and taxonomic classification.</title>
        <authorList>
            <person name="Goeker M."/>
        </authorList>
    </citation>
    <scope>NUCLEOTIDE SEQUENCE [LARGE SCALE GENOMIC DNA]</scope>
    <source>
        <strain evidence="1 2">DSM 101730</strain>
    </source>
</reference>
<dbReference type="Proteomes" id="UP000549457">
    <property type="component" value="Unassembled WGS sequence"/>
</dbReference>
<organism evidence="1 2">
    <name type="scientific">Amaricoccus macauensis</name>
    <dbReference type="NCBI Taxonomy" id="57001"/>
    <lineage>
        <taxon>Bacteria</taxon>
        <taxon>Pseudomonadati</taxon>
        <taxon>Pseudomonadota</taxon>
        <taxon>Alphaproteobacteria</taxon>
        <taxon>Rhodobacterales</taxon>
        <taxon>Paracoccaceae</taxon>
        <taxon>Amaricoccus</taxon>
    </lineage>
</organism>